<dbReference type="Proteomes" id="UP000182373">
    <property type="component" value="Chromosome"/>
</dbReference>
<evidence type="ECO:0000313" key="2">
    <source>
        <dbReference type="Proteomes" id="UP000182373"/>
    </source>
</evidence>
<dbReference type="EMBL" id="CP018191">
    <property type="protein sequence ID" value="APH55352.1"/>
    <property type="molecule type" value="Genomic_DNA"/>
</dbReference>
<name>A0AAC9P989_9PROT</name>
<evidence type="ECO:0000313" key="1">
    <source>
        <dbReference type="EMBL" id="APH55352.1"/>
    </source>
</evidence>
<accession>A0AAC9P989</accession>
<dbReference type="AlphaFoldDB" id="A0AAC9P989"/>
<sequence length="41" mass="4454">MIACVRCQKQLCCHKRTRDEGDGRIIPAATILWSGSGNHGA</sequence>
<proteinExistence type="predicted"/>
<reference evidence="2" key="1">
    <citation type="submission" date="2016-11" db="EMBL/GenBank/DDBJ databases">
        <title>Comparative genomic and phenotypic analysis of Granulibacter bethesdensis clinical isolates from patients with chronic granulomatous disease.</title>
        <authorList>
            <person name="Zarember K.A."/>
            <person name="Porcella S.F."/>
            <person name="Chu J."/>
            <person name="Ding L."/>
            <person name="Dahlstrom E."/>
            <person name="Barbian K."/>
            <person name="Martens C."/>
            <person name="Sykora L."/>
            <person name="Kramer S."/>
            <person name="Pettinato A.M."/>
            <person name="Hong H."/>
            <person name="Wald G."/>
            <person name="Berg L.J."/>
            <person name="Rogge L.S."/>
            <person name="Greenberg D.E."/>
            <person name="Falcone E.L."/>
            <person name="Neves J.F."/>
            <person name="Simoes M.J."/>
            <person name="Casal M."/>
            <person name="Rodriguez-Lopez F.C."/>
            <person name="Zelazny A."/>
            <person name="Gallin J.I."/>
            <person name="Holland S.M."/>
        </authorList>
    </citation>
    <scope>NUCLEOTIDE SEQUENCE [LARGE SCALE GENOMIC DNA]</scope>
    <source>
        <strain evidence="2">NIH9.1</strain>
    </source>
</reference>
<protein>
    <submittedName>
        <fullName evidence="1">Uncharacterized protein</fullName>
    </submittedName>
</protein>
<organism evidence="1 2">
    <name type="scientific">Granulibacter bethesdensis</name>
    <dbReference type="NCBI Taxonomy" id="364410"/>
    <lineage>
        <taxon>Bacteria</taxon>
        <taxon>Pseudomonadati</taxon>
        <taxon>Pseudomonadota</taxon>
        <taxon>Alphaproteobacteria</taxon>
        <taxon>Acetobacterales</taxon>
        <taxon>Acetobacteraceae</taxon>
        <taxon>Granulibacter</taxon>
    </lineage>
</organism>
<gene>
    <name evidence="1" type="ORF">GbCGDNIH9_8744</name>
</gene>